<name>A0A0D0DJ90_9AGAM</name>
<dbReference type="Proteomes" id="UP000054538">
    <property type="component" value="Unassembled WGS sequence"/>
</dbReference>
<protein>
    <submittedName>
        <fullName evidence="2">Uncharacterized protein</fullName>
    </submittedName>
</protein>
<dbReference type="EMBL" id="KN825422">
    <property type="protein sequence ID" value="KIK91143.1"/>
    <property type="molecule type" value="Genomic_DNA"/>
</dbReference>
<sequence>MADPSNKVCPNFASDFFRPIWDALLVNAENEQQILDNLAQMWTAEHDQRVTTWNERQHMEALLAEEAEEVHVAQEQAAQRLIDDEAEREHVELEKKKPKMNDFDDETEVRNVIIPRPSQYAVLKLKNFEFVELWYFSPEGCIDVAKSSSSTMEDTFGIAKVDNVLAM</sequence>
<dbReference type="AlphaFoldDB" id="A0A0D0DJ90"/>
<dbReference type="OrthoDB" id="2688210at2759"/>
<reference evidence="2 3" key="1">
    <citation type="submission" date="2014-04" db="EMBL/GenBank/DDBJ databases">
        <authorList>
            <consortium name="DOE Joint Genome Institute"/>
            <person name="Kuo A."/>
            <person name="Kohler A."/>
            <person name="Jargeat P."/>
            <person name="Nagy L.G."/>
            <person name="Floudas D."/>
            <person name="Copeland A."/>
            <person name="Barry K.W."/>
            <person name="Cichocki N."/>
            <person name="Veneault-Fourrey C."/>
            <person name="LaButti K."/>
            <person name="Lindquist E.A."/>
            <person name="Lipzen A."/>
            <person name="Lundell T."/>
            <person name="Morin E."/>
            <person name="Murat C."/>
            <person name="Sun H."/>
            <person name="Tunlid A."/>
            <person name="Henrissat B."/>
            <person name="Grigoriev I.V."/>
            <person name="Hibbett D.S."/>
            <person name="Martin F."/>
            <person name="Nordberg H.P."/>
            <person name="Cantor M.N."/>
            <person name="Hua S.X."/>
        </authorList>
    </citation>
    <scope>NUCLEOTIDE SEQUENCE [LARGE SCALE GENOMIC DNA]</scope>
    <source>
        <strain evidence="2 3">Ve08.2h10</strain>
    </source>
</reference>
<keyword evidence="1" id="KW-0175">Coiled coil</keyword>
<evidence type="ECO:0000313" key="2">
    <source>
        <dbReference type="EMBL" id="KIK91143.1"/>
    </source>
</evidence>
<accession>A0A0D0DJ90</accession>
<dbReference type="HOGENOM" id="CLU_052398_1_2_1"/>
<evidence type="ECO:0000313" key="3">
    <source>
        <dbReference type="Proteomes" id="UP000054538"/>
    </source>
</evidence>
<gene>
    <name evidence="2" type="ORF">PAXRUDRAFT_13944</name>
</gene>
<reference evidence="3" key="2">
    <citation type="submission" date="2015-01" db="EMBL/GenBank/DDBJ databases">
        <title>Evolutionary Origins and Diversification of the Mycorrhizal Mutualists.</title>
        <authorList>
            <consortium name="DOE Joint Genome Institute"/>
            <consortium name="Mycorrhizal Genomics Consortium"/>
            <person name="Kohler A."/>
            <person name="Kuo A."/>
            <person name="Nagy L.G."/>
            <person name="Floudas D."/>
            <person name="Copeland A."/>
            <person name="Barry K.W."/>
            <person name="Cichocki N."/>
            <person name="Veneault-Fourrey C."/>
            <person name="LaButti K."/>
            <person name="Lindquist E.A."/>
            <person name="Lipzen A."/>
            <person name="Lundell T."/>
            <person name="Morin E."/>
            <person name="Murat C."/>
            <person name="Riley R."/>
            <person name="Ohm R."/>
            <person name="Sun H."/>
            <person name="Tunlid A."/>
            <person name="Henrissat B."/>
            <person name="Grigoriev I.V."/>
            <person name="Hibbett D.S."/>
            <person name="Martin F."/>
        </authorList>
    </citation>
    <scope>NUCLEOTIDE SEQUENCE [LARGE SCALE GENOMIC DNA]</scope>
    <source>
        <strain evidence="3">Ve08.2h10</strain>
    </source>
</reference>
<feature type="coiled-coil region" evidence="1">
    <location>
        <begin position="56"/>
        <end position="84"/>
    </location>
</feature>
<dbReference type="InParanoid" id="A0A0D0DJ90"/>
<organism evidence="2 3">
    <name type="scientific">Paxillus rubicundulus Ve08.2h10</name>
    <dbReference type="NCBI Taxonomy" id="930991"/>
    <lineage>
        <taxon>Eukaryota</taxon>
        <taxon>Fungi</taxon>
        <taxon>Dikarya</taxon>
        <taxon>Basidiomycota</taxon>
        <taxon>Agaricomycotina</taxon>
        <taxon>Agaricomycetes</taxon>
        <taxon>Agaricomycetidae</taxon>
        <taxon>Boletales</taxon>
        <taxon>Paxilineae</taxon>
        <taxon>Paxillaceae</taxon>
        <taxon>Paxillus</taxon>
    </lineage>
</organism>
<keyword evidence="3" id="KW-1185">Reference proteome</keyword>
<evidence type="ECO:0000256" key="1">
    <source>
        <dbReference type="SAM" id="Coils"/>
    </source>
</evidence>
<proteinExistence type="predicted"/>